<dbReference type="RefSeq" id="WP_310114047.1">
    <property type="nucleotide sequence ID" value="NZ_JAVDTN010000017.1"/>
</dbReference>
<evidence type="ECO:0000313" key="1">
    <source>
        <dbReference type="EMBL" id="MDR7164877.1"/>
    </source>
</evidence>
<reference evidence="1" key="1">
    <citation type="submission" date="2023-07" db="EMBL/GenBank/DDBJ databases">
        <title>Sorghum-associated microbial communities from plants grown in Nebraska, USA.</title>
        <authorList>
            <person name="Schachtman D."/>
        </authorList>
    </citation>
    <scope>NUCLEOTIDE SEQUENCE</scope>
    <source>
        <strain evidence="1">BE261</strain>
    </source>
</reference>
<dbReference type="AlphaFoldDB" id="A0AAW8NC51"/>
<comment type="caution">
    <text evidence="1">The sequence shown here is derived from an EMBL/GenBank/DDBJ whole genome shotgun (WGS) entry which is preliminary data.</text>
</comment>
<sequence>MSDRPKGAADIISQRDYPYYGPDLEFTQEVSDALDLADKQVGVQRLTRAEIAAIKVRAWIEGYSDSWWQERGYGLDGLQDYPAPDFLAEELVEWNRYSLEDA</sequence>
<dbReference type="Proteomes" id="UP001262032">
    <property type="component" value="Unassembled WGS sequence"/>
</dbReference>
<accession>A0AAW8NC51</accession>
<proteinExistence type="predicted"/>
<name>A0AAW8NC51_PSEOX</name>
<gene>
    <name evidence="1" type="ORF">J2X12_002915</name>
</gene>
<dbReference type="GeneID" id="97424173"/>
<organism evidence="1 2">
    <name type="scientific">Pseudarthrobacter oxydans</name>
    <name type="common">Arthrobacter oxydans</name>
    <dbReference type="NCBI Taxonomy" id="1671"/>
    <lineage>
        <taxon>Bacteria</taxon>
        <taxon>Bacillati</taxon>
        <taxon>Actinomycetota</taxon>
        <taxon>Actinomycetes</taxon>
        <taxon>Micrococcales</taxon>
        <taxon>Micrococcaceae</taxon>
        <taxon>Pseudarthrobacter</taxon>
    </lineage>
</organism>
<dbReference type="EMBL" id="JAVDWN010000010">
    <property type="protein sequence ID" value="MDR7164877.1"/>
    <property type="molecule type" value="Genomic_DNA"/>
</dbReference>
<evidence type="ECO:0000313" key="2">
    <source>
        <dbReference type="Proteomes" id="UP001262032"/>
    </source>
</evidence>
<protein>
    <submittedName>
        <fullName evidence="1">Uncharacterized protein</fullName>
    </submittedName>
</protein>